<evidence type="ECO:0000313" key="11">
    <source>
        <dbReference type="Proteomes" id="UP000001300"/>
    </source>
</evidence>
<dbReference type="GO" id="GO:0005789">
    <property type="term" value="C:endoplasmic reticulum membrane"/>
    <property type="evidence" value="ECO:0007669"/>
    <property type="project" value="UniProtKB-SubCell"/>
</dbReference>
<evidence type="ECO:0000256" key="1">
    <source>
        <dbReference type="ARBA" id="ARBA00004184"/>
    </source>
</evidence>
<dbReference type="AlphaFoldDB" id="Q6C8F2"/>
<feature type="domain" description="N-acetyltransferase" evidence="9">
    <location>
        <begin position="23"/>
        <end position="171"/>
    </location>
</feature>
<comment type="similarity">
    <text evidence="8">Belongs to the acetyltransferase family. GNA1 subfamily.</text>
</comment>
<comment type="subcellular location">
    <subcellularLocation>
        <location evidence="1">Endomembrane system</location>
        <topology evidence="1">Peripheral membrane protein</topology>
    </subcellularLocation>
    <subcellularLocation>
        <location evidence="2">Endoplasmic reticulum membrane</location>
    </subcellularLocation>
</comment>
<evidence type="ECO:0000313" key="10">
    <source>
        <dbReference type="EMBL" id="CAG81252.1"/>
    </source>
</evidence>
<comment type="subunit">
    <text evidence="3">Homodimer.</text>
</comment>
<dbReference type="InterPro" id="IPR039143">
    <property type="entry name" value="GNPNAT1-like"/>
</dbReference>
<evidence type="ECO:0000256" key="5">
    <source>
        <dbReference type="ARBA" id="ARBA00022824"/>
    </source>
</evidence>
<gene>
    <name evidence="10" type="ORF">YALI0_D20152g</name>
</gene>
<dbReference type="InParanoid" id="Q6C8F2"/>
<dbReference type="STRING" id="284591.Q6C8F2"/>
<dbReference type="InterPro" id="IPR016181">
    <property type="entry name" value="Acyl_CoA_acyltransferase"/>
</dbReference>
<dbReference type="GO" id="GO:0004343">
    <property type="term" value="F:glucosamine 6-phosphate N-acetyltransferase activity"/>
    <property type="evidence" value="ECO:0000318"/>
    <property type="project" value="GO_Central"/>
</dbReference>
<evidence type="ECO:0000256" key="7">
    <source>
        <dbReference type="ARBA" id="ARBA00023315"/>
    </source>
</evidence>
<evidence type="ECO:0000256" key="8">
    <source>
        <dbReference type="RuleBase" id="RU365086"/>
    </source>
</evidence>
<keyword evidence="4 8" id="KW-0808">Transferase</keyword>
<name>Q6C8F2_YARLI</name>
<dbReference type="OMA" id="NQRYDWI"/>
<protein>
    <recommendedName>
        <fullName evidence="8">Glucosamine 6-phosphate N-acetyltransferase</fullName>
        <ecNumber evidence="8">2.3.1.4</ecNumber>
    </recommendedName>
</protein>
<dbReference type="Proteomes" id="UP000001300">
    <property type="component" value="Chromosome D"/>
</dbReference>
<evidence type="ECO:0000256" key="3">
    <source>
        <dbReference type="ARBA" id="ARBA00011738"/>
    </source>
</evidence>
<dbReference type="EMBL" id="CR382130">
    <property type="protein sequence ID" value="CAG81252.1"/>
    <property type="molecule type" value="Genomic_DNA"/>
</dbReference>
<keyword evidence="11" id="KW-1185">Reference proteome</keyword>
<keyword evidence="7 8" id="KW-0012">Acyltransferase</keyword>
<dbReference type="VEuPathDB" id="FungiDB:YALI0_D20152g"/>
<evidence type="ECO:0000256" key="4">
    <source>
        <dbReference type="ARBA" id="ARBA00022679"/>
    </source>
</evidence>
<comment type="pathway">
    <text evidence="8">Nucleotide-sugar biosynthesis; UDP-N-acetyl-alpha-D-glucosamine biosynthesis; N-acetyl-alpha-D-glucosamine 1-phosphate from alpha-D-glucosamine 6-phosphate (route I): step 1/2.</text>
</comment>
<accession>Q6C8F2</accession>
<dbReference type="PROSITE" id="PS51186">
    <property type="entry name" value="GNAT"/>
    <property type="match status" value="1"/>
</dbReference>
<reference evidence="10 11" key="1">
    <citation type="journal article" date="2004" name="Nature">
        <title>Genome evolution in yeasts.</title>
        <authorList>
            <consortium name="Genolevures"/>
            <person name="Dujon B."/>
            <person name="Sherman D."/>
            <person name="Fischer G."/>
            <person name="Durrens P."/>
            <person name="Casaregola S."/>
            <person name="Lafontaine I."/>
            <person name="de Montigny J."/>
            <person name="Marck C."/>
            <person name="Neuveglise C."/>
            <person name="Talla E."/>
            <person name="Goffard N."/>
            <person name="Frangeul L."/>
            <person name="Aigle M."/>
            <person name="Anthouard V."/>
            <person name="Babour A."/>
            <person name="Barbe V."/>
            <person name="Barnay S."/>
            <person name="Blanchin S."/>
            <person name="Beckerich J.M."/>
            <person name="Beyne E."/>
            <person name="Bleykasten C."/>
            <person name="Boisrame A."/>
            <person name="Boyer J."/>
            <person name="Cattolico L."/>
            <person name="Confanioleri F."/>
            <person name="de Daruvar A."/>
            <person name="Despons L."/>
            <person name="Fabre E."/>
            <person name="Fairhead C."/>
            <person name="Ferry-Dumazet H."/>
            <person name="Groppi A."/>
            <person name="Hantraye F."/>
            <person name="Hennequin C."/>
            <person name="Jauniaux N."/>
            <person name="Joyet P."/>
            <person name="Kachouri R."/>
            <person name="Kerrest A."/>
            <person name="Koszul R."/>
            <person name="Lemaire M."/>
            <person name="Lesur I."/>
            <person name="Ma L."/>
            <person name="Muller H."/>
            <person name="Nicaud J.M."/>
            <person name="Nikolski M."/>
            <person name="Oztas S."/>
            <person name="Ozier-Kalogeropoulos O."/>
            <person name="Pellenz S."/>
            <person name="Potier S."/>
            <person name="Richard G.F."/>
            <person name="Straub M.L."/>
            <person name="Suleau A."/>
            <person name="Swennene D."/>
            <person name="Tekaia F."/>
            <person name="Wesolowski-Louvel M."/>
            <person name="Westhof E."/>
            <person name="Wirth B."/>
            <person name="Zeniou-Meyer M."/>
            <person name="Zivanovic I."/>
            <person name="Bolotin-Fukuhara M."/>
            <person name="Thierry A."/>
            <person name="Bouchier C."/>
            <person name="Caudron B."/>
            <person name="Scarpelli C."/>
            <person name="Gaillardin C."/>
            <person name="Weissenbach J."/>
            <person name="Wincker P."/>
            <person name="Souciet J.L."/>
        </authorList>
    </citation>
    <scope>NUCLEOTIDE SEQUENCE [LARGE SCALE GENOMIC DNA]</scope>
    <source>
        <strain evidence="11">CLIB 122 / E 150</strain>
    </source>
</reference>
<dbReference type="HOGENOM" id="CLU_072095_0_1_1"/>
<dbReference type="OrthoDB" id="10039976at2759"/>
<dbReference type="FunCoup" id="Q6C8F2">
    <property type="interactions" value="453"/>
</dbReference>
<dbReference type="Pfam" id="PF00583">
    <property type="entry name" value="Acetyltransf_1"/>
    <property type="match status" value="1"/>
</dbReference>
<dbReference type="GO" id="GO:0006048">
    <property type="term" value="P:UDP-N-acetylglucosamine biosynthetic process"/>
    <property type="evidence" value="ECO:0007669"/>
    <property type="project" value="UniProtKB-UniRule"/>
</dbReference>
<evidence type="ECO:0000256" key="6">
    <source>
        <dbReference type="ARBA" id="ARBA00023136"/>
    </source>
</evidence>
<keyword evidence="5" id="KW-0256">Endoplasmic reticulum</keyword>
<dbReference type="Gene3D" id="3.40.630.30">
    <property type="match status" value="1"/>
</dbReference>
<dbReference type="InterPro" id="IPR000182">
    <property type="entry name" value="GNAT_dom"/>
</dbReference>
<keyword evidence="6" id="KW-0472">Membrane</keyword>
<dbReference type="SUPFAM" id="SSF55729">
    <property type="entry name" value="Acyl-CoA N-acyltransferases (Nat)"/>
    <property type="match status" value="1"/>
</dbReference>
<dbReference type="EC" id="2.3.1.4" evidence="8"/>
<evidence type="ECO:0000259" key="9">
    <source>
        <dbReference type="PROSITE" id="PS51186"/>
    </source>
</evidence>
<dbReference type="UniPathway" id="UPA00113">
    <property type="reaction ID" value="UER00529"/>
</dbReference>
<comment type="catalytic activity">
    <reaction evidence="8">
        <text>D-glucosamine 6-phosphate + acetyl-CoA = N-acetyl-D-glucosamine 6-phosphate + CoA + H(+)</text>
        <dbReference type="Rhea" id="RHEA:10292"/>
        <dbReference type="ChEBI" id="CHEBI:15378"/>
        <dbReference type="ChEBI" id="CHEBI:57287"/>
        <dbReference type="ChEBI" id="CHEBI:57288"/>
        <dbReference type="ChEBI" id="CHEBI:57513"/>
        <dbReference type="ChEBI" id="CHEBI:58725"/>
        <dbReference type="EC" id="2.3.1.4"/>
    </reaction>
</comment>
<dbReference type="PANTHER" id="PTHR13355">
    <property type="entry name" value="GLUCOSAMINE 6-PHOSPHATE N-ACETYLTRANSFERASE"/>
    <property type="match status" value="1"/>
</dbReference>
<evidence type="ECO:0000256" key="2">
    <source>
        <dbReference type="ARBA" id="ARBA00004586"/>
    </source>
</evidence>
<dbReference type="CDD" id="cd04301">
    <property type="entry name" value="NAT_SF"/>
    <property type="match status" value="1"/>
</dbReference>
<sequence>MDTPLFNAALIPKSVEARLPPGYTIRPLQASDYHRGVLQTLAVLTTVGDISESDFIKRFQYWQDRNDTYYNVVIVNDKDRVVAIGSVVIERKLIHHCASAGHIEDIAVASSEQGKKLGLHLINTLTAIAEQVGAYKVILDCSDKNVPFYEKCGYTHSGNEMVLKFKKPGTL</sequence>
<organism evidence="10 11">
    <name type="scientific">Yarrowia lipolytica (strain CLIB 122 / E 150)</name>
    <name type="common">Yeast</name>
    <name type="synonym">Candida lipolytica</name>
    <dbReference type="NCBI Taxonomy" id="284591"/>
    <lineage>
        <taxon>Eukaryota</taxon>
        <taxon>Fungi</taxon>
        <taxon>Dikarya</taxon>
        <taxon>Ascomycota</taxon>
        <taxon>Saccharomycotina</taxon>
        <taxon>Dipodascomycetes</taxon>
        <taxon>Dipodascales</taxon>
        <taxon>Dipodascales incertae sedis</taxon>
        <taxon>Yarrowia</taxon>
    </lineage>
</organism>
<dbReference type="FunFam" id="3.40.630.30:FF:000048">
    <property type="entry name" value="Glucosamine 6-phosphate N-acetyltransferase"/>
    <property type="match status" value="1"/>
</dbReference>
<dbReference type="PANTHER" id="PTHR13355:SF11">
    <property type="entry name" value="GLUCOSAMINE 6-PHOSPHATE N-ACETYLTRANSFERASE"/>
    <property type="match status" value="1"/>
</dbReference>
<proteinExistence type="inferred from homology"/>
<dbReference type="KEGG" id="yli:2911199"/>